<dbReference type="Proteomes" id="UP000029921">
    <property type="component" value="Unassembled WGS sequence"/>
</dbReference>
<keyword evidence="4" id="KW-1185">Reference proteome</keyword>
<dbReference type="AlphaFoldDB" id="A0A4U8T1P7"/>
<name>A0A4U8T1P7_9HELI</name>
<keyword evidence="2" id="KW-1133">Transmembrane helix</keyword>
<evidence type="ECO:0000256" key="1">
    <source>
        <dbReference type="SAM" id="MobiDB-lite"/>
    </source>
</evidence>
<keyword evidence="2" id="KW-0812">Transmembrane</keyword>
<organism evidence="3 4">
    <name type="scientific">Helicobacter magdeburgensis</name>
    <dbReference type="NCBI Taxonomy" id="471858"/>
    <lineage>
        <taxon>Bacteria</taxon>
        <taxon>Pseudomonadati</taxon>
        <taxon>Campylobacterota</taxon>
        <taxon>Epsilonproteobacteria</taxon>
        <taxon>Campylobacterales</taxon>
        <taxon>Helicobacteraceae</taxon>
        <taxon>Helicobacter</taxon>
    </lineage>
</organism>
<evidence type="ECO:0000256" key="2">
    <source>
        <dbReference type="SAM" id="Phobius"/>
    </source>
</evidence>
<evidence type="ECO:0000313" key="3">
    <source>
        <dbReference type="EMBL" id="TLD93359.1"/>
    </source>
</evidence>
<evidence type="ECO:0000313" key="4">
    <source>
        <dbReference type="Proteomes" id="UP000029921"/>
    </source>
</evidence>
<keyword evidence="2" id="KW-0472">Membrane</keyword>
<accession>A0A4U8T1P7</accession>
<sequence length="78" mass="8922">MLEKNQMERKGDKMMELFVFYSIISICALAPIALVLHIVNGILDLIGKIRNKRLAPNSHCAKEKAQEEKKEACKKENH</sequence>
<comment type="caution">
    <text evidence="3">The sequence shown here is derived from an EMBL/GenBank/DDBJ whole genome shotgun (WGS) entry which is preliminary data.</text>
</comment>
<protein>
    <submittedName>
        <fullName evidence="3">Uncharacterized protein</fullName>
    </submittedName>
</protein>
<feature type="region of interest" description="Disordered" evidence="1">
    <location>
        <begin position="57"/>
        <end position="78"/>
    </location>
</feature>
<gene>
    <name evidence="3" type="ORF">LS74_001110</name>
</gene>
<reference evidence="3 4" key="1">
    <citation type="journal article" date="2014" name="Genome Announc.">
        <title>Draft genome sequences of eight enterohepatic helicobacter species isolated from both laboratory and wild rodents.</title>
        <authorList>
            <person name="Sheh A."/>
            <person name="Shen Z."/>
            <person name="Fox J.G."/>
        </authorList>
    </citation>
    <scope>NUCLEOTIDE SEQUENCE [LARGE SCALE GENOMIC DNA]</scope>
    <source>
        <strain evidence="3 4">MIT 96-1001</strain>
    </source>
</reference>
<proteinExistence type="predicted"/>
<dbReference type="EMBL" id="JRPE02000002">
    <property type="protein sequence ID" value="TLD93359.1"/>
    <property type="molecule type" value="Genomic_DNA"/>
</dbReference>
<feature type="transmembrane region" description="Helical" evidence="2">
    <location>
        <begin position="20"/>
        <end position="43"/>
    </location>
</feature>
<feature type="compositionally biased region" description="Basic and acidic residues" evidence="1">
    <location>
        <begin position="60"/>
        <end position="78"/>
    </location>
</feature>